<sequence>MSRLSGYHIMIVSNTSQLSKTLLTKSLFTKNGSNMKKFHFNPIPLNSKTIVYFPKIETLHLWVNKHENFGNEFMINTEENGDCGNKAVFKKRVLSNHFETLSLKIKKFGNNIPPNITSIGKYCFGYCSSLNSVNIPSSVTSINNGCFRVCSSLSSVTIPSCIKSIGDYCFNECINLTSITIPSSVISIGIQCFLSNTVVLN</sequence>
<proteinExistence type="predicted"/>
<dbReference type="VEuPathDB" id="AmoebaDB:EIN_001070"/>
<dbReference type="OrthoDB" id="10264456at2759"/>
<keyword evidence="2" id="KW-1185">Reference proteome</keyword>
<dbReference type="RefSeq" id="XP_004182902.1">
    <property type="nucleotide sequence ID" value="XM_004182854.1"/>
</dbReference>
<reference evidence="1 2" key="1">
    <citation type="submission" date="2012-10" db="EMBL/GenBank/DDBJ databases">
        <authorList>
            <person name="Zafar N."/>
            <person name="Inman J."/>
            <person name="Hall N."/>
            <person name="Lorenzi H."/>
            <person name="Caler E."/>
        </authorList>
    </citation>
    <scope>NUCLEOTIDE SEQUENCE [LARGE SCALE GENOMIC DNA]</scope>
    <source>
        <strain evidence="1 2">IP1</strain>
    </source>
</reference>
<dbReference type="Gene3D" id="3.80.10.10">
    <property type="entry name" value="Ribonuclease Inhibitor"/>
    <property type="match status" value="1"/>
</dbReference>
<dbReference type="Proteomes" id="UP000014680">
    <property type="component" value="Unassembled WGS sequence"/>
</dbReference>
<accession>L7FJ16</accession>
<dbReference type="SUPFAM" id="SSF52058">
    <property type="entry name" value="L domain-like"/>
    <property type="match status" value="1"/>
</dbReference>
<dbReference type="KEGG" id="eiv:EIN_001070"/>
<protein>
    <recommendedName>
        <fullName evidence="3">Leucine rich repeat containing protein BspA family protein</fullName>
    </recommendedName>
</protein>
<gene>
    <name evidence="1" type="ORF">EIN_001070</name>
</gene>
<dbReference type="InterPro" id="IPR032675">
    <property type="entry name" value="LRR_dom_sf"/>
</dbReference>
<dbReference type="EMBL" id="KB207266">
    <property type="protein sequence ID" value="ELP83556.1"/>
    <property type="molecule type" value="Genomic_DNA"/>
</dbReference>
<evidence type="ECO:0000313" key="1">
    <source>
        <dbReference type="EMBL" id="ELP83556.1"/>
    </source>
</evidence>
<dbReference type="InterPro" id="IPR026906">
    <property type="entry name" value="LRR_5"/>
</dbReference>
<dbReference type="PANTHER" id="PTHR45661:SF3">
    <property type="entry name" value="IG-LIKE DOMAIN-CONTAINING PROTEIN"/>
    <property type="match status" value="1"/>
</dbReference>
<dbReference type="GeneID" id="14882537"/>
<evidence type="ECO:0008006" key="3">
    <source>
        <dbReference type="Google" id="ProtNLM"/>
    </source>
</evidence>
<dbReference type="InterPro" id="IPR053139">
    <property type="entry name" value="Surface_bspA-like"/>
</dbReference>
<evidence type="ECO:0000313" key="2">
    <source>
        <dbReference type="Proteomes" id="UP000014680"/>
    </source>
</evidence>
<dbReference type="AlphaFoldDB" id="L7FJ16"/>
<organism evidence="1 2">
    <name type="scientific">Entamoeba invadens IP1</name>
    <dbReference type="NCBI Taxonomy" id="370355"/>
    <lineage>
        <taxon>Eukaryota</taxon>
        <taxon>Amoebozoa</taxon>
        <taxon>Evosea</taxon>
        <taxon>Archamoebae</taxon>
        <taxon>Mastigamoebida</taxon>
        <taxon>Entamoebidae</taxon>
        <taxon>Entamoeba</taxon>
    </lineage>
</organism>
<dbReference type="Pfam" id="PF13306">
    <property type="entry name" value="LRR_5"/>
    <property type="match status" value="1"/>
</dbReference>
<name>L7FJ16_ENTIV</name>
<dbReference type="PANTHER" id="PTHR45661">
    <property type="entry name" value="SURFACE ANTIGEN"/>
    <property type="match status" value="1"/>
</dbReference>